<dbReference type="Pfam" id="PF04072">
    <property type="entry name" value="LCM"/>
    <property type="match status" value="1"/>
</dbReference>
<protein>
    <recommendedName>
        <fullName evidence="6">S-adenosyl-L-methionine-dependent methyltransferase</fullName>
    </recommendedName>
</protein>
<comment type="similarity">
    <text evidence="1">Belongs to the UPF0677 family.</text>
</comment>
<dbReference type="GO" id="GO:0032259">
    <property type="term" value="P:methylation"/>
    <property type="evidence" value="ECO:0007669"/>
    <property type="project" value="UniProtKB-KW"/>
</dbReference>
<evidence type="ECO:0000313" key="5">
    <source>
        <dbReference type="Proteomes" id="UP001151287"/>
    </source>
</evidence>
<evidence type="ECO:0000313" key="4">
    <source>
        <dbReference type="EMBL" id="KAJ1701735.1"/>
    </source>
</evidence>
<dbReference type="OrthoDB" id="203237at2759"/>
<keyword evidence="5" id="KW-1185">Reference proteome</keyword>
<dbReference type="Proteomes" id="UP001151287">
    <property type="component" value="Unassembled WGS sequence"/>
</dbReference>
<proteinExistence type="inferred from homology"/>
<sequence>MAEEERATSSDANQFTLRDLVTSDEVREIHLTIDKQWGPLQQSARQTAAIRALWGHVVKDPLADVLAGERLLQGMYEKMRRDRMSNAKEISGVMLAIRTLWFDARLEAAIEAFGGGHVQLVLLGAGMDARAYRLSYLKNTTIFELDFPDLLQLKSDLIKQAIASSDNQTGRLTVSSERLIHVPADLRKPNWLQMLTDSGFSPGTNTVWVLEGILYYLSHDDAMQVLETIGRALEKTAHTVLLADIMNKSAVSLSNDIYQFYSDWPDQLLPRFGFCNVKVSQIGDLDANFGLLTDPENLFERRRKIPRSVDIDPLDGSPCCRLYFVEATGSPLG</sequence>
<dbReference type="Gene3D" id="3.40.50.150">
    <property type="entry name" value="Vaccinia Virus protein VP39"/>
    <property type="match status" value="1"/>
</dbReference>
<dbReference type="EMBL" id="JAMQYH010000001">
    <property type="protein sequence ID" value="KAJ1701735.1"/>
    <property type="molecule type" value="Genomic_DNA"/>
</dbReference>
<dbReference type="InterPro" id="IPR007213">
    <property type="entry name" value="Ppm1/Ppm2/Tcmp"/>
</dbReference>
<evidence type="ECO:0008006" key="6">
    <source>
        <dbReference type="Google" id="ProtNLM"/>
    </source>
</evidence>
<dbReference type="GO" id="GO:0008168">
    <property type="term" value="F:methyltransferase activity"/>
    <property type="evidence" value="ECO:0007669"/>
    <property type="project" value="UniProtKB-KW"/>
</dbReference>
<organism evidence="4 5">
    <name type="scientific">Rhynchospora breviuscula</name>
    <dbReference type="NCBI Taxonomy" id="2022672"/>
    <lineage>
        <taxon>Eukaryota</taxon>
        <taxon>Viridiplantae</taxon>
        <taxon>Streptophyta</taxon>
        <taxon>Embryophyta</taxon>
        <taxon>Tracheophyta</taxon>
        <taxon>Spermatophyta</taxon>
        <taxon>Magnoliopsida</taxon>
        <taxon>Liliopsida</taxon>
        <taxon>Poales</taxon>
        <taxon>Cyperaceae</taxon>
        <taxon>Cyperoideae</taxon>
        <taxon>Rhynchosporeae</taxon>
        <taxon>Rhynchospora</taxon>
    </lineage>
</organism>
<name>A0A9Q0CXH8_9POAL</name>
<comment type="caution">
    <text evidence="4">The sequence shown here is derived from an EMBL/GenBank/DDBJ whole genome shotgun (WGS) entry which is preliminary data.</text>
</comment>
<dbReference type="PANTHER" id="PTHR43619:SF8">
    <property type="entry name" value="LEUCINE CARBOXYL METHYLTRANSFERASE"/>
    <property type="match status" value="1"/>
</dbReference>
<dbReference type="PANTHER" id="PTHR43619">
    <property type="entry name" value="S-ADENOSYL-L-METHIONINE-DEPENDENT METHYLTRANSFERASE YKTD-RELATED"/>
    <property type="match status" value="1"/>
</dbReference>
<keyword evidence="3" id="KW-0808">Transferase</keyword>
<evidence type="ECO:0000256" key="2">
    <source>
        <dbReference type="ARBA" id="ARBA00022603"/>
    </source>
</evidence>
<accession>A0A9Q0CXH8</accession>
<dbReference type="NCBIfam" id="TIGR00027">
    <property type="entry name" value="mthyl_TIGR00027"/>
    <property type="match status" value="1"/>
</dbReference>
<evidence type="ECO:0000256" key="3">
    <source>
        <dbReference type="ARBA" id="ARBA00022679"/>
    </source>
</evidence>
<reference evidence="4" key="1">
    <citation type="journal article" date="2022" name="Cell">
        <title>Repeat-based holocentromeres influence genome architecture and karyotype evolution.</title>
        <authorList>
            <person name="Hofstatter P.G."/>
            <person name="Thangavel G."/>
            <person name="Lux T."/>
            <person name="Neumann P."/>
            <person name="Vondrak T."/>
            <person name="Novak P."/>
            <person name="Zhang M."/>
            <person name="Costa L."/>
            <person name="Castellani M."/>
            <person name="Scott A."/>
            <person name="Toegelov H."/>
            <person name="Fuchs J."/>
            <person name="Mata-Sucre Y."/>
            <person name="Dias Y."/>
            <person name="Vanzela A.L.L."/>
            <person name="Huettel B."/>
            <person name="Almeida C.C.S."/>
            <person name="Simkova H."/>
            <person name="Souza G."/>
            <person name="Pedrosa-Harand A."/>
            <person name="Macas J."/>
            <person name="Mayer K.F.X."/>
            <person name="Houben A."/>
            <person name="Marques A."/>
        </authorList>
    </citation>
    <scope>NUCLEOTIDE SEQUENCE</scope>
    <source>
        <strain evidence="4">RhyBre1mFocal</strain>
    </source>
</reference>
<dbReference type="SUPFAM" id="SSF53335">
    <property type="entry name" value="S-adenosyl-L-methionine-dependent methyltransferases"/>
    <property type="match status" value="1"/>
</dbReference>
<dbReference type="InterPro" id="IPR011610">
    <property type="entry name" value="SAM_mthyl_Trfase_ML2640-like"/>
</dbReference>
<gene>
    <name evidence="4" type="ORF">LUZ63_001514</name>
</gene>
<evidence type="ECO:0000256" key="1">
    <source>
        <dbReference type="ARBA" id="ARBA00008138"/>
    </source>
</evidence>
<keyword evidence="2" id="KW-0489">Methyltransferase</keyword>
<dbReference type="AlphaFoldDB" id="A0A9Q0CXH8"/>
<dbReference type="InterPro" id="IPR029063">
    <property type="entry name" value="SAM-dependent_MTases_sf"/>
</dbReference>